<keyword evidence="1" id="KW-0489">Methyltransferase</keyword>
<reference evidence="3 4" key="1">
    <citation type="submission" date="2018-06" db="EMBL/GenBank/DDBJ databases">
        <authorList>
            <consortium name="Pathogen Informatics"/>
            <person name="Doyle S."/>
        </authorList>
    </citation>
    <scope>NUCLEOTIDE SEQUENCE [LARGE SCALE GENOMIC DNA]</scope>
    <source>
        <strain evidence="3 4">NCTC13063</strain>
    </source>
</reference>
<dbReference type="Pfam" id="PF04072">
    <property type="entry name" value="LCM"/>
    <property type="match status" value="1"/>
</dbReference>
<evidence type="ECO:0000256" key="2">
    <source>
        <dbReference type="ARBA" id="ARBA00022679"/>
    </source>
</evidence>
<dbReference type="PANTHER" id="PTHR43619">
    <property type="entry name" value="S-ADENOSYL-L-METHIONINE-DEPENDENT METHYLTRANSFERASE YKTD-RELATED"/>
    <property type="match status" value="1"/>
</dbReference>
<dbReference type="GO" id="GO:0008168">
    <property type="term" value="F:methyltransferase activity"/>
    <property type="evidence" value="ECO:0007669"/>
    <property type="project" value="UniProtKB-KW"/>
</dbReference>
<dbReference type="EMBL" id="UGTJ01000001">
    <property type="protein sequence ID" value="SUB80292.1"/>
    <property type="molecule type" value="Genomic_DNA"/>
</dbReference>
<sequence length="272" mass="32035">MEKKYQLTDIVQETLLIPLYMRAMESRRTKDNILKDNMAERLTEQIDYDYNKLNKAKMSYVGCVVRGRYYDDATRRFILTHHAPVVVNVGCGLDTRRQRIKESSKATFYELDLPEVMELRRKLIPEEDGDHYLTASLLDDDWMDELRSRHPSSDFLIIAEGVMMYFYEQQVKEFVTRIASRFGGGELYLDVCGPMMSKRGVKPDSLRDSQVEIRSGFEDGHVFEQWAPNLRLIEQCSYMSFFRRRWGLMGYTVGLFPKLCFRFSSLLKFEII</sequence>
<dbReference type="Proteomes" id="UP000255283">
    <property type="component" value="Unassembled WGS sequence"/>
</dbReference>
<dbReference type="InterPro" id="IPR016874">
    <property type="entry name" value="TcmP-like"/>
</dbReference>
<evidence type="ECO:0000256" key="1">
    <source>
        <dbReference type="ARBA" id="ARBA00022603"/>
    </source>
</evidence>
<dbReference type="Gene3D" id="3.40.50.150">
    <property type="entry name" value="Vaccinia Virus protein VP39"/>
    <property type="match status" value="1"/>
</dbReference>
<dbReference type="SUPFAM" id="SSF53335">
    <property type="entry name" value="S-adenosyl-L-methionine-dependent methyltransferases"/>
    <property type="match status" value="1"/>
</dbReference>
<dbReference type="InterPro" id="IPR007213">
    <property type="entry name" value="Ppm1/Ppm2/Tcmp"/>
</dbReference>
<dbReference type="GO" id="GO:0032259">
    <property type="term" value="P:methylation"/>
    <property type="evidence" value="ECO:0007669"/>
    <property type="project" value="UniProtKB-KW"/>
</dbReference>
<gene>
    <name evidence="3" type="ORF">NCTC13063_01575</name>
</gene>
<organism evidence="3 4">
    <name type="scientific">Segatella buccae</name>
    <dbReference type="NCBI Taxonomy" id="28126"/>
    <lineage>
        <taxon>Bacteria</taxon>
        <taxon>Pseudomonadati</taxon>
        <taxon>Bacteroidota</taxon>
        <taxon>Bacteroidia</taxon>
        <taxon>Bacteroidales</taxon>
        <taxon>Prevotellaceae</taxon>
        <taxon>Segatella</taxon>
    </lineage>
</organism>
<name>A0AAQ1ZJM6_9BACT</name>
<dbReference type="PIRSF" id="PIRSF028177">
    <property type="entry name" value="Polyketide_synth_Omtfrase_TcmP"/>
    <property type="match status" value="1"/>
</dbReference>
<keyword evidence="2" id="KW-0808">Transferase</keyword>
<evidence type="ECO:0000313" key="3">
    <source>
        <dbReference type="EMBL" id="SUB80292.1"/>
    </source>
</evidence>
<dbReference type="PANTHER" id="PTHR43619:SF2">
    <property type="entry name" value="S-ADENOSYL-L-METHIONINE-DEPENDENT METHYLTRANSFERASES SUPERFAMILY PROTEIN"/>
    <property type="match status" value="1"/>
</dbReference>
<protein>
    <submittedName>
        <fullName evidence="3">O-Methyltransferase involved in polyketide biosynthesis</fullName>
    </submittedName>
</protein>
<proteinExistence type="predicted"/>
<accession>A0AAQ1ZJM6</accession>
<evidence type="ECO:0000313" key="4">
    <source>
        <dbReference type="Proteomes" id="UP000255283"/>
    </source>
</evidence>
<dbReference type="RefSeq" id="WP_115153774.1">
    <property type="nucleotide sequence ID" value="NZ_DBFWLE010000016.1"/>
</dbReference>
<comment type="caution">
    <text evidence="3">The sequence shown here is derived from an EMBL/GenBank/DDBJ whole genome shotgun (WGS) entry which is preliminary data.</text>
</comment>
<dbReference type="InterPro" id="IPR029063">
    <property type="entry name" value="SAM-dependent_MTases_sf"/>
</dbReference>
<dbReference type="AlphaFoldDB" id="A0AAQ1ZJM6"/>